<organism evidence="6 7">
    <name type="scientific">Pedobacter ginsenosidimutans</name>
    <dbReference type="NCBI Taxonomy" id="687842"/>
    <lineage>
        <taxon>Bacteria</taxon>
        <taxon>Pseudomonadati</taxon>
        <taxon>Bacteroidota</taxon>
        <taxon>Sphingobacteriia</taxon>
        <taxon>Sphingobacteriales</taxon>
        <taxon>Sphingobacteriaceae</taxon>
        <taxon>Pedobacter</taxon>
    </lineage>
</organism>
<reference evidence="6 7" key="1">
    <citation type="submission" date="2015-11" db="EMBL/GenBank/DDBJ databases">
        <title>Sequence of Pedobacter ginsenosidimutans.</title>
        <authorList>
            <person name="Carson E."/>
            <person name="Keyser V."/>
            <person name="Newman J."/>
            <person name="Miller J."/>
        </authorList>
    </citation>
    <scope>NUCLEOTIDE SEQUENCE [LARGE SCALE GENOMIC DNA]</scope>
    <source>
        <strain evidence="6 7">KACC 14530</strain>
    </source>
</reference>
<dbReference type="Proteomes" id="UP000051950">
    <property type="component" value="Unassembled WGS sequence"/>
</dbReference>
<sequence>MKLNREKILGFFKKSQSKASVILSDKTKASNTIKDALGKAVSNKGDLEGVWSKLVLLFAVSKDYVNGDYTEIPKRSIIAILGGLVYFLSPIDVIPDFVPVLGFVDDIYILNLVYRQVLKDLEKYKTWKDAQVKFIGNIDGPTAT</sequence>
<comment type="caution">
    <text evidence="6">The sequence shown here is derived from an EMBL/GenBank/DDBJ whole genome shotgun (WGS) entry which is preliminary data.</text>
</comment>
<evidence type="ECO:0000256" key="3">
    <source>
        <dbReference type="ARBA" id="ARBA00022989"/>
    </source>
</evidence>
<keyword evidence="6" id="KW-0489">Methyltransferase</keyword>
<name>A0A0T5VT29_9SPHI</name>
<evidence type="ECO:0000256" key="4">
    <source>
        <dbReference type="ARBA" id="ARBA00023136"/>
    </source>
</evidence>
<evidence type="ECO:0000259" key="5">
    <source>
        <dbReference type="Pfam" id="PF06803"/>
    </source>
</evidence>
<keyword evidence="4" id="KW-0472">Membrane</keyword>
<dbReference type="EMBL" id="LMZQ01000003">
    <property type="protein sequence ID" value="KRT16895.1"/>
    <property type="molecule type" value="Genomic_DNA"/>
</dbReference>
<dbReference type="RefSeq" id="WP_057931145.1">
    <property type="nucleotide sequence ID" value="NZ_LMZQ01000003.1"/>
</dbReference>
<dbReference type="GO" id="GO:0032259">
    <property type="term" value="P:methylation"/>
    <property type="evidence" value="ECO:0007669"/>
    <property type="project" value="UniProtKB-KW"/>
</dbReference>
<evidence type="ECO:0000256" key="2">
    <source>
        <dbReference type="ARBA" id="ARBA00022692"/>
    </source>
</evidence>
<dbReference type="GO" id="GO:0008168">
    <property type="term" value="F:methyltransferase activity"/>
    <property type="evidence" value="ECO:0007669"/>
    <property type="project" value="UniProtKB-KW"/>
</dbReference>
<keyword evidence="3" id="KW-1133">Transmembrane helix</keyword>
<dbReference type="OrthoDB" id="9800034at2"/>
<keyword evidence="6" id="KW-0808">Transferase</keyword>
<keyword evidence="2" id="KW-0812">Transmembrane</keyword>
<protein>
    <submittedName>
        <fullName evidence="6">Methyltransferase type 11</fullName>
    </submittedName>
</protein>
<dbReference type="InterPro" id="IPR010652">
    <property type="entry name" value="DUF1232"/>
</dbReference>
<dbReference type="STRING" id="687842.ASU31_04205"/>
<feature type="domain" description="DUF1232" evidence="5">
    <location>
        <begin position="77"/>
        <end position="110"/>
    </location>
</feature>
<gene>
    <name evidence="6" type="ORF">ASU31_04205</name>
</gene>
<evidence type="ECO:0000313" key="6">
    <source>
        <dbReference type="EMBL" id="KRT16895.1"/>
    </source>
</evidence>
<dbReference type="AlphaFoldDB" id="A0A0T5VT29"/>
<dbReference type="Pfam" id="PF06803">
    <property type="entry name" value="DUF1232"/>
    <property type="match status" value="1"/>
</dbReference>
<keyword evidence="7" id="KW-1185">Reference proteome</keyword>
<comment type="subcellular location">
    <subcellularLocation>
        <location evidence="1">Endomembrane system</location>
        <topology evidence="1">Multi-pass membrane protein</topology>
    </subcellularLocation>
</comment>
<dbReference type="GO" id="GO:0012505">
    <property type="term" value="C:endomembrane system"/>
    <property type="evidence" value="ECO:0007669"/>
    <property type="project" value="UniProtKB-SubCell"/>
</dbReference>
<evidence type="ECO:0000256" key="1">
    <source>
        <dbReference type="ARBA" id="ARBA00004127"/>
    </source>
</evidence>
<evidence type="ECO:0000313" key="7">
    <source>
        <dbReference type="Proteomes" id="UP000051950"/>
    </source>
</evidence>
<proteinExistence type="predicted"/>
<accession>A0A0T5VT29</accession>